<protein>
    <submittedName>
        <fullName evidence="1">Uncharacterized protein</fullName>
    </submittedName>
</protein>
<keyword evidence="2" id="KW-1185">Reference proteome</keyword>
<dbReference type="EMBL" id="BLTE01000004">
    <property type="protein sequence ID" value="GFK93413.1"/>
    <property type="molecule type" value="Genomic_DNA"/>
</dbReference>
<proteinExistence type="predicted"/>
<reference evidence="1 2" key="2">
    <citation type="submission" date="2020-05" db="EMBL/GenBank/DDBJ databases">
        <title>Draft genome sequence of Desulfovibrio sp. strainFSS-1.</title>
        <authorList>
            <person name="Shimoshige H."/>
            <person name="Kobayashi H."/>
            <person name="Maekawa T."/>
        </authorList>
    </citation>
    <scope>NUCLEOTIDE SEQUENCE [LARGE SCALE GENOMIC DNA]</scope>
    <source>
        <strain evidence="1 2">SIID29052-01</strain>
    </source>
</reference>
<dbReference type="RefSeq" id="WP_173082409.1">
    <property type="nucleotide sequence ID" value="NZ_BLTE01000004.1"/>
</dbReference>
<accession>A0A6V8LL43</accession>
<sequence>MNMDFDSISHSFISQQIRDHSRKDIYLQSLYENASAYSSSGHADNDFLPQLFSRQKSQFHSRLFELSLYNLLTINDIKLLPANQGPDFKFKLHNKTIWIEATSPTPSGIPEQDSQSPVRHFYHQECLLRITSAFKDKSEKFKLYIDQDIVSSDDVCIIAIDSGQLDGFGSGISQMPFVVEATYPVGPYAIHFDILTGKKTDSGHTFQDKIAKKHTSSNIYKDNFFTTDHCHISACLGAYSQTAGIYNVCMVHNAHALNILHPNILPYDSEYVASCTQDILSLKNLIQPKMPMG</sequence>
<dbReference type="Proteomes" id="UP000494245">
    <property type="component" value="Unassembled WGS sequence"/>
</dbReference>
<evidence type="ECO:0000313" key="2">
    <source>
        <dbReference type="Proteomes" id="UP000494245"/>
    </source>
</evidence>
<evidence type="ECO:0000313" key="1">
    <source>
        <dbReference type="EMBL" id="GFK93413.1"/>
    </source>
</evidence>
<organism evidence="1 2">
    <name type="scientific">Fundidesulfovibrio magnetotacticus</name>
    <dbReference type="NCBI Taxonomy" id="2730080"/>
    <lineage>
        <taxon>Bacteria</taxon>
        <taxon>Pseudomonadati</taxon>
        <taxon>Thermodesulfobacteriota</taxon>
        <taxon>Desulfovibrionia</taxon>
        <taxon>Desulfovibrionales</taxon>
        <taxon>Desulfovibrionaceae</taxon>
        <taxon>Fundidesulfovibrio</taxon>
    </lineage>
</organism>
<reference evidence="1 2" key="1">
    <citation type="submission" date="2020-04" db="EMBL/GenBank/DDBJ databases">
        <authorList>
            <consortium name="Desulfovibrio sp. FSS-1 genome sequencing consortium"/>
            <person name="Shimoshige H."/>
            <person name="Kobayashi H."/>
            <person name="Maekawa T."/>
        </authorList>
    </citation>
    <scope>NUCLEOTIDE SEQUENCE [LARGE SCALE GENOMIC DNA]</scope>
    <source>
        <strain evidence="1 2">SIID29052-01</strain>
    </source>
</reference>
<comment type="caution">
    <text evidence="1">The sequence shown here is derived from an EMBL/GenBank/DDBJ whole genome shotgun (WGS) entry which is preliminary data.</text>
</comment>
<gene>
    <name evidence="1" type="ORF">NNJEOMEG_01245</name>
</gene>
<dbReference type="AlphaFoldDB" id="A0A6V8LL43"/>
<name>A0A6V8LL43_9BACT</name>